<dbReference type="GO" id="GO:0005886">
    <property type="term" value="C:plasma membrane"/>
    <property type="evidence" value="ECO:0007669"/>
    <property type="project" value="UniProtKB-SubCell"/>
</dbReference>
<dbReference type="InterPro" id="IPR045863">
    <property type="entry name" value="CorA_TM1_TM2"/>
</dbReference>
<keyword evidence="7 13" id="KW-1133">Transmembrane helix</keyword>
<dbReference type="GO" id="GO:0000287">
    <property type="term" value="F:magnesium ion binding"/>
    <property type="evidence" value="ECO:0007669"/>
    <property type="project" value="TreeGrafter"/>
</dbReference>
<dbReference type="Gene3D" id="1.20.58.340">
    <property type="entry name" value="Magnesium transport protein CorA, transmembrane region"/>
    <property type="match status" value="2"/>
</dbReference>
<gene>
    <name evidence="14" type="ORF">DESME_09965</name>
</gene>
<proteinExistence type="inferred from homology"/>
<dbReference type="GO" id="GO:0015095">
    <property type="term" value="F:magnesium ion transmembrane transporter activity"/>
    <property type="evidence" value="ECO:0007669"/>
    <property type="project" value="TreeGrafter"/>
</dbReference>
<name>W0E988_9FIRM</name>
<comment type="function">
    <text evidence="11">Mediates influx of magnesium ions. Alternates between open and closed states. Activated by low cytoplasmic Mg(2+) levels. Inactive when cytoplasmic Mg(2+) levels are high.</text>
</comment>
<dbReference type="STRING" id="871968.DESME_09965"/>
<comment type="similarity">
    <text evidence="2">Belongs to the CorA metal ion transporter (MIT) (TC 1.A.35) family.</text>
</comment>
<evidence type="ECO:0000256" key="5">
    <source>
        <dbReference type="ARBA" id="ARBA00022692"/>
    </source>
</evidence>
<keyword evidence="12" id="KW-0175">Coiled coil</keyword>
<accession>W0E988</accession>
<evidence type="ECO:0000256" key="12">
    <source>
        <dbReference type="SAM" id="Coils"/>
    </source>
</evidence>
<keyword evidence="4" id="KW-1003">Cell membrane</keyword>
<keyword evidence="3" id="KW-0813">Transport</keyword>
<dbReference type="PANTHER" id="PTHR46494:SF1">
    <property type="entry name" value="CORA FAMILY METAL ION TRANSPORTER (EUROFUNG)"/>
    <property type="match status" value="1"/>
</dbReference>
<protein>
    <submittedName>
        <fullName evidence="14">Magnesium transporter</fullName>
    </submittedName>
</protein>
<dbReference type="SUPFAM" id="SSF143865">
    <property type="entry name" value="CorA soluble domain-like"/>
    <property type="match status" value="1"/>
</dbReference>
<feature type="transmembrane region" description="Helical" evidence="13">
    <location>
        <begin position="281"/>
        <end position="302"/>
    </location>
</feature>
<comment type="subcellular location">
    <subcellularLocation>
        <location evidence="1">Cell membrane</location>
        <topology evidence="1">Multi-pass membrane protein</topology>
    </subcellularLocation>
</comment>
<dbReference type="OrthoDB" id="9803416at2"/>
<keyword evidence="6" id="KW-0460">Magnesium</keyword>
<dbReference type="InterPro" id="IPR045861">
    <property type="entry name" value="CorA_cytoplasmic_dom"/>
</dbReference>
<keyword evidence="9 13" id="KW-0472">Membrane</keyword>
<comment type="catalytic activity">
    <reaction evidence="10">
        <text>Mg(2+)(in) = Mg(2+)(out)</text>
        <dbReference type="Rhea" id="RHEA:29827"/>
        <dbReference type="ChEBI" id="CHEBI:18420"/>
    </reaction>
</comment>
<evidence type="ECO:0000256" key="4">
    <source>
        <dbReference type="ARBA" id="ARBA00022475"/>
    </source>
</evidence>
<dbReference type="EMBL" id="CP007032">
    <property type="protein sequence ID" value="AHF07317.1"/>
    <property type="molecule type" value="Genomic_DNA"/>
</dbReference>
<dbReference type="Proteomes" id="UP000010847">
    <property type="component" value="Chromosome"/>
</dbReference>
<evidence type="ECO:0000256" key="11">
    <source>
        <dbReference type="ARBA" id="ARBA00045497"/>
    </source>
</evidence>
<evidence type="ECO:0000256" key="6">
    <source>
        <dbReference type="ARBA" id="ARBA00022842"/>
    </source>
</evidence>
<dbReference type="AlphaFoldDB" id="W0E988"/>
<organism evidence="14 15">
    <name type="scientific">Desulfitobacterium metallireducens DSM 15288</name>
    <dbReference type="NCBI Taxonomy" id="871968"/>
    <lineage>
        <taxon>Bacteria</taxon>
        <taxon>Bacillati</taxon>
        <taxon>Bacillota</taxon>
        <taxon>Clostridia</taxon>
        <taxon>Eubacteriales</taxon>
        <taxon>Desulfitobacteriaceae</taxon>
        <taxon>Desulfitobacterium</taxon>
    </lineage>
</organism>
<evidence type="ECO:0000256" key="7">
    <source>
        <dbReference type="ARBA" id="ARBA00022989"/>
    </source>
</evidence>
<sequence>MEEFTVPVKDNEISFKIYLLELTEWEVLPQLFPLDEAVFQTQWFKQIHPIANLANASTRDRTSKVRPGVMRLRPGFHHVLFSDRDRQEKEHPIRFFLTKDVLVIVGYPLLRKEKVLEWANRGIIDSPMDLVQIIGIRVLRHHQTRLESIENQMDQLEEEILNQINSSQQSKIIVLHRSVMGLKKSLNNHLTAFERLGRIDTSSSSPWPELITESERELENIRQAHERMESLREAYQAAVDIRANDIMKLLSILATVLLPITLLTSFFGMNFEHMPLIRNYYGLYIFYAIGFLIIIVVLIYFWKKDWLR</sequence>
<dbReference type="FunFam" id="1.20.58.340:FF:000004">
    <property type="entry name" value="Magnesium transport protein CorA"/>
    <property type="match status" value="1"/>
</dbReference>
<evidence type="ECO:0000256" key="13">
    <source>
        <dbReference type="SAM" id="Phobius"/>
    </source>
</evidence>
<keyword evidence="8" id="KW-0406">Ion transport</keyword>
<evidence type="ECO:0000256" key="8">
    <source>
        <dbReference type="ARBA" id="ARBA00023065"/>
    </source>
</evidence>
<dbReference type="SUPFAM" id="SSF144083">
    <property type="entry name" value="Magnesium transport protein CorA, transmembrane region"/>
    <property type="match status" value="1"/>
</dbReference>
<dbReference type="GO" id="GO:0015087">
    <property type="term" value="F:cobalt ion transmembrane transporter activity"/>
    <property type="evidence" value="ECO:0007669"/>
    <property type="project" value="TreeGrafter"/>
</dbReference>
<dbReference type="InterPro" id="IPR002523">
    <property type="entry name" value="MgTranspt_CorA/ZnTranspt_ZntB"/>
</dbReference>
<dbReference type="eggNOG" id="COG0598">
    <property type="taxonomic scope" value="Bacteria"/>
</dbReference>
<evidence type="ECO:0000313" key="15">
    <source>
        <dbReference type="Proteomes" id="UP000010847"/>
    </source>
</evidence>
<dbReference type="PANTHER" id="PTHR46494">
    <property type="entry name" value="CORA FAMILY METAL ION TRANSPORTER (EUROFUNG)"/>
    <property type="match status" value="1"/>
</dbReference>
<dbReference type="HOGENOM" id="CLU_899319_0_0_9"/>
<reference evidence="14 15" key="1">
    <citation type="submission" date="2013-12" db="EMBL/GenBank/DDBJ databases">
        <authorList>
            <consortium name="DOE Joint Genome Institute"/>
            <person name="Smidt H."/>
            <person name="Huntemann M."/>
            <person name="Han J."/>
            <person name="Chen A."/>
            <person name="Kyrpides N."/>
            <person name="Mavromatis K."/>
            <person name="Markowitz V."/>
            <person name="Palaniappan K."/>
            <person name="Ivanova N."/>
            <person name="Schaumberg A."/>
            <person name="Pati A."/>
            <person name="Liolios K."/>
            <person name="Nordberg H.P."/>
            <person name="Cantor M.N."/>
            <person name="Hua S.X."/>
            <person name="Woyke T."/>
        </authorList>
    </citation>
    <scope>NUCLEOTIDE SEQUENCE [LARGE SCALE GENOMIC DNA]</scope>
    <source>
        <strain evidence="15">DSM 15288</strain>
    </source>
</reference>
<keyword evidence="15" id="KW-1185">Reference proteome</keyword>
<keyword evidence="5 13" id="KW-0812">Transmembrane</keyword>
<evidence type="ECO:0000256" key="9">
    <source>
        <dbReference type="ARBA" id="ARBA00023136"/>
    </source>
</evidence>
<dbReference type="RefSeq" id="WP_006716158.1">
    <property type="nucleotide sequence ID" value="NZ_CP007032.1"/>
</dbReference>
<dbReference type="Pfam" id="PF01544">
    <property type="entry name" value="CorA"/>
    <property type="match status" value="1"/>
</dbReference>
<dbReference type="KEGG" id="dmt:DESME_09965"/>
<evidence type="ECO:0000256" key="10">
    <source>
        <dbReference type="ARBA" id="ARBA00034269"/>
    </source>
</evidence>
<feature type="coiled-coil region" evidence="12">
    <location>
        <begin position="211"/>
        <end position="241"/>
    </location>
</feature>
<evidence type="ECO:0000313" key="14">
    <source>
        <dbReference type="EMBL" id="AHF07317.1"/>
    </source>
</evidence>
<evidence type="ECO:0000256" key="3">
    <source>
        <dbReference type="ARBA" id="ARBA00022448"/>
    </source>
</evidence>
<evidence type="ECO:0000256" key="1">
    <source>
        <dbReference type="ARBA" id="ARBA00004651"/>
    </source>
</evidence>
<evidence type="ECO:0000256" key="2">
    <source>
        <dbReference type="ARBA" id="ARBA00009765"/>
    </source>
</evidence>
<feature type="coiled-coil region" evidence="12">
    <location>
        <begin position="139"/>
        <end position="166"/>
    </location>
</feature>
<dbReference type="GO" id="GO:0050897">
    <property type="term" value="F:cobalt ion binding"/>
    <property type="evidence" value="ECO:0007669"/>
    <property type="project" value="TreeGrafter"/>
</dbReference>
<feature type="transmembrane region" description="Helical" evidence="13">
    <location>
        <begin position="249"/>
        <end position="269"/>
    </location>
</feature>